<evidence type="ECO:0000313" key="1">
    <source>
        <dbReference type="EMBL" id="GAI85625.1"/>
    </source>
</evidence>
<dbReference type="SUPFAM" id="SSF51182">
    <property type="entry name" value="RmlC-like cupins"/>
    <property type="match status" value="1"/>
</dbReference>
<dbReference type="Gene3D" id="2.60.120.10">
    <property type="entry name" value="Jelly Rolls"/>
    <property type="match status" value="1"/>
</dbReference>
<dbReference type="InterPro" id="IPR014710">
    <property type="entry name" value="RmlC-like_jellyroll"/>
</dbReference>
<accession>X1TDG5</accession>
<protein>
    <recommendedName>
        <fullName evidence="2">Cupin 2 conserved barrel domain-containing protein</fullName>
    </recommendedName>
</protein>
<reference evidence="1" key="1">
    <citation type="journal article" date="2014" name="Front. Microbiol.">
        <title>High frequency of phylogenetically diverse reductive dehalogenase-homologous genes in deep subseafloor sedimentary metagenomes.</title>
        <authorList>
            <person name="Kawai M."/>
            <person name="Futagami T."/>
            <person name="Toyoda A."/>
            <person name="Takaki Y."/>
            <person name="Nishi S."/>
            <person name="Hori S."/>
            <person name="Arai W."/>
            <person name="Tsubouchi T."/>
            <person name="Morono Y."/>
            <person name="Uchiyama I."/>
            <person name="Ito T."/>
            <person name="Fujiyama A."/>
            <person name="Inagaki F."/>
            <person name="Takami H."/>
        </authorList>
    </citation>
    <scope>NUCLEOTIDE SEQUENCE</scope>
    <source>
        <strain evidence="1">Expedition CK06-06</strain>
    </source>
</reference>
<sequence>MDIPYTYFENLSAEISEIPPDSIVSRTLYDDDQHKAILFGFAAGQELSEHTASQTALLYFVQGNAKLTLGGDESRAVPGTWVRMAPRLPHSVLAETQLVMLLILLK</sequence>
<dbReference type="PANTHER" id="PTHR37694:SF1">
    <property type="entry name" value="SLR8022 PROTEIN"/>
    <property type="match status" value="1"/>
</dbReference>
<evidence type="ECO:0008006" key="2">
    <source>
        <dbReference type="Google" id="ProtNLM"/>
    </source>
</evidence>
<comment type="caution">
    <text evidence="1">The sequence shown here is derived from an EMBL/GenBank/DDBJ whole genome shotgun (WGS) entry which is preliminary data.</text>
</comment>
<dbReference type="InterPro" id="IPR011051">
    <property type="entry name" value="RmlC_Cupin_sf"/>
</dbReference>
<proteinExistence type="predicted"/>
<dbReference type="AlphaFoldDB" id="X1TDG5"/>
<organism evidence="1">
    <name type="scientific">marine sediment metagenome</name>
    <dbReference type="NCBI Taxonomy" id="412755"/>
    <lineage>
        <taxon>unclassified sequences</taxon>
        <taxon>metagenomes</taxon>
        <taxon>ecological metagenomes</taxon>
    </lineage>
</organism>
<name>X1TDG5_9ZZZZ</name>
<dbReference type="CDD" id="cd02230">
    <property type="entry name" value="cupin_HP0902-like"/>
    <property type="match status" value="1"/>
</dbReference>
<dbReference type="PANTHER" id="PTHR37694">
    <property type="entry name" value="SLR8022 PROTEIN"/>
    <property type="match status" value="1"/>
</dbReference>
<dbReference type="EMBL" id="BARW01006040">
    <property type="protein sequence ID" value="GAI85625.1"/>
    <property type="molecule type" value="Genomic_DNA"/>
</dbReference>
<gene>
    <name evidence="1" type="ORF">S12H4_12634</name>
</gene>